<keyword evidence="8 16" id="KW-0862">Zinc</keyword>
<keyword evidence="12" id="KW-0865">Zymogen</keyword>
<dbReference type="GO" id="GO:0004222">
    <property type="term" value="F:metalloendopeptidase activity"/>
    <property type="evidence" value="ECO:0007669"/>
    <property type="project" value="UniProtKB-UniRule"/>
</dbReference>
<evidence type="ECO:0000256" key="3">
    <source>
        <dbReference type="ARBA" id="ARBA00005860"/>
    </source>
</evidence>
<proteinExistence type="inferred from homology"/>
<keyword evidence="11" id="KW-0472">Membrane</keyword>
<sequence>MHISVDLNASFAVHAGSCVWRLLSSSVAMRRRKGEGVRSPRLLSCGCGAPRVAALSWAPCPIEGGMAGNFVAASWMAEGPLAAVAGVVGPRSVCVVWAATCNTLSDLRPSIGAMKFYPKYMTDTAWSVRVAAHEIAHALGFSQDSIERNSIETFERSVRGTHRRMVAGNHVQEKAKAHFGCDSLEGMVLEDEDGPREKEIPHWKGRHARDELMAPTVVAGYYTALTMAVFAHMGYYRVNWRMAEPMSWGHRSGCDFLVNKRNTTNNLAAKYPHMFCDAKDTETLRCTSDRRHVGTCTASIVEDKGSLVDKDVCPVVSLEFHEVSSGTTYRTCSDENVDYLSGSLTGGGSWCLDAELLETKDGDGHKSVKGVCAQVSCGEGTVRMRHLGSSVFQPCPEDTDIPVAFKDFQKGGKIKCPTHGEVCTIAANGSSLVVPSALVGGQGDEQEKEAEESAVASGSPSQEDTRPQLSRVASGASIEKEPPGASAAGVAGGGLHAGPRGDPGCGPKVRTTLSGEGGDLAVGAREPTEPPAPTPSLRHRPARTLHERRATRGRIAQRWFPVPPCLPLRFRPSTATIFRRYPMRWYSRSTVLCGCCYRWPHSLCASFCGRCGGSGGASLSSRGGWAQ</sequence>
<dbReference type="SUPFAM" id="SSF55486">
    <property type="entry name" value="Metalloproteases ('zincins'), catalytic domain"/>
    <property type="match status" value="1"/>
</dbReference>
<keyword evidence="5 16" id="KW-0479">Metal-binding</keyword>
<dbReference type="InterPro" id="IPR001577">
    <property type="entry name" value="Peptidase_M8"/>
</dbReference>
<reference evidence="19 20" key="1">
    <citation type="journal article" date="2005" name="Science">
        <title>The genome sequence of Trypanosoma cruzi, etiologic agent of Chagas disease.</title>
        <authorList>
            <person name="El-Sayed N.M."/>
            <person name="Myler P.J."/>
            <person name="Bartholomeu D.C."/>
            <person name="Nilsson D."/>
            <person name="Aggarwal G."/>
            <person name="Tran A.N."/>
            <person name="Ghedin E."/>
            <person name="Worthey E.A."/>
            <person name="Delcher A.L."/>
            <person name="Blandin G."/>
            <person name="Westenberger S.J."/>
            <person name="Caler E."/>
            <person name="Cerqueira G.C."/>
            <person name="Branche C."/>
            <person name="Haas B."/>
            <person name="Anupama A."/>
            <person name="Arner E."/>
            <person name="Aslund L."/>
            <person name="Attipoe P."/>
            <person name="Bontempi E."/>
            <person name="Bringaud F."/>
            <person name="Burton P."/>
            <person name="Cadag E."/>
            <person name="Campbell D.A."/>
            <person name="Carrington M."/>
            <person name="Crabtree J."/>
            <person name="Darban H."/>
            <person name="da Silveira J.F."/>
            <person name="de Jong P."/>
            <person name="Edwards K."/>
            <person name="Englund P.T."/>
            <person name="Fazelina G."/>
            <person name="Feldblyum T."/>
            <person name="Ferella M."/>
            <person name="Frasch A.C."/>
            <person name="Gull K."/>
            <person name="Horn D."/>
            <person name="Hou L."/>
            <person name="Huang Y."/>
            <person name="Kindlund E."/>
            <person name="Klingbeil M."/>
            <person name="Kluge S."/>
            <person name="Koo H."/>
            <person name="Lacerda D."/>
            <person name="Levin M.J."/>
            <person name="Lorenzi H."/>
            <person name="Louie T."/>
            <person name="Machado C.R."/>
            <person name="McCulloch R."/>
            <person name="McKenna A."/>
            <person name="Mizuno Y."/>
            <person name="Mottram J.C."/>
            <person name="Nelson S."/>
            <person name="Ochaya S."/>
            <person name="Osoegawa K."/>
            <person name="Pai G."/>
            <person name="Parsons M."/>
            <person name="Pentony M."/>
            <person name="Pettersson U."/>
            <person name="Pop M."/>
            <person name="Ramirez J.L."/>
            <person name="Rinta J."/>
            <person name="Robertson L."/>
            <person name="Salzberg S.L."/>
            <person name="Sanchez D.O."/>
            <person name="Seyler A."/>
            <person name="Sharma R."/>
            <person name="Shetty J."/>
            <person name="Simpson A.J."/>
            <person name="Sisk E."/>
            <person name="Tammi M.T."/>
            <person name="Tarleton R."/>
            <person name="Teixeira S."/>
            <person name="Van Aken S."/>
            <person name="Vogt C."/>
            <person name="Ward P.N."/>
            <person name="Wickstead B."/>
            <person name="Wortman J."/>
            <person name="White O."/>
            <person name="Fraser C.M."/>
            <person name="Stuart K.D."/>
            <person name="Andersson B."/>
        </authorList>
    </citation>
    <scope>NUCLEOTIDE SEQUENCE [LARGE SCALE GENOMIC DNA]</scope>
    <source>
        <strain evidence="19 20">CL Brener</strain>
    </source>
</reference>
<evidence type="ECO:0000256" key="11">
    <source>
        <dbReference type="ARBA" id="ARBA00023136"/>
    </source>
</evidence>
<dbReference type="KEGG" id="tcr:510361.90"/>
<evidence type="ECO:0000256" key="2">
    <source>
        <dbReference type="ARBA" id="ARBA00004370"/>
    </source>
</evidence>
<dbReference type="Pfam" id="PF01457">
    <property type="entry name" value="Peptidase_M8"/>
    <property type="match status" value="1"/>
</dbReference>
<feature type="binding site" evidence="16">
    <location>
        <position position="202"/>
    </location>
    <ligand>
        <name>Zn(2+)</name>
        <dbReference type="ChEBI" id="CHEBI:29105"/>
        <note>catalytic</note>
    </ligand>
</feature>
<dbReference type="GO" id="GO:0007155">
    <property type="term" value="P:cell adhesion"/>
    <property type="evidence" value="ECO:0007669"/>
    <property type="project" value="UniProtKB-KW"/>
</dbReference>
<evidence type="ECO:0000256" key="4">
    <source>
        <dbReference type="ARBA" id="ARBA00022670"/>
    </source>
</evidence>
<dbReference type="Proteomes" id="UP000002296">
    <property type="component" value="Unassembled WGS sequence"/>
</dbReference>
<evidence type="ECO:0000313" key="20">
    <source>
        <dbReference type="Proteomes" id="UP000002296"/>
    </source>
</evidence>
<keyword evidence="9" id="KW-0130">Cell adhesion</keyword>
<feature type="active site" evidence="15">
    <location>
        <position position="134"/>
    </location>
</feature>
<dbReference type="Gene3D" id="2.30.34.10">
    <property type="entry name" value="Leishmanolysin domain 4"/>
    <property type="match status" value="1"/>
</dbReference>
<keyword evidence="4 17" id="KW-0645">Protease</keyword>
<feature type="binding site" evidence="16">
    <location>
        <position position="133"/>
    </location>
    <ligand>
        <name>Zn(2+)</name>
        <dbReference type="ChEBI" id="CHEBI:29105"/>
        <note>catalytic</note>
    </ligand>
</feature>
<evidence type="ECO:0000256" key="10">
    <source>
        <dbReference type="ARBA" id="ARBA00023049"/>
    </source>
</evidence>
<evidence type="ECO:0000256" key="14">
    <source>
        <dbReference type="ARBA" id="ARBA00023180"/>
    </source>
</evidence>
<comment type="cofactor">
    <cofactor evidence="16 17">
        <name>Zn(2+)</name>
        <dbReference type="ChEBI" id="CHEBI:29105"/>
    </cofactor>
    <text evidence="16 17">Binds 1 zinc ion per subunit.</text>
</comment>
<keyword evidence="20" id="KW-1185">Reference proteome</keyword>
<name>Q4DVT3_TRYCC</name>
<evidence type="ECO:0000256" key="5">
    <source>
        <dbReference type="ARBA" id="ARBA00022723"/>
    </source>
</evidence>
<dbReference type="EMBL" id="AAHK01000139">
    <property type="protein sequence ID" value="EAN96630.1"/>
    <property type="molecule type" value="Genomic_DNA"/>
</dbReference>
<dbReference type="GO" id="GO:0005737">
    <property type="term" value="C:cytoplasm"/>
    <property type="evidence" value="ECO:0007669"/>
    <property type="project" value="TreeGrafter"/>
</dbReference>
<dbReference type="GO" id="GO:0016020">
    <property type="term" value="C:membrane"/>
    <property type="evidence" value="ECO:0007669"/>
    <property type="project" value="UniProtKB-SubCell"/>
</dbReference>
<evidence type="ECO:0000256" key="16">
    <source>
        <dbReference type="PIRSR" id="PIRSR601577-2"/>
    </source>
</evidence>
<dbReference type="eggNOG" id="KOG2556">
    <property type="taxonomic scope" value="Eukaryota"/>
</dbReference>
<feature type="binding site" evidence="16">
    <location>
        <position position="137"/>
    </location>
    <ligand>
        <name>Zn(2+)</name>
        <dbReference type="ChEBI" id="CHEBI:29105"/>
        <note>catalytic</note>
    </ligand>
</feature>
<keyword evidence="13" id="KW-1015">Disulfide bond</keyword>
<dbReference type="InParanoid" id="Q4DVT3"/>
<dbReference type="AlphaFoldDB" id="Q4DVT3"/>
<dbReference type="EC" id="3.4.24.-" evidence="17"/>
<accession>Q4DVT3</accession>
<gene>
    <name evidence="19" type="ORF">Tc00.1047053510361.90</name>
</gene>
<keyword evidence="6" id="KW-0732">Signal</keyword>
<dbReference type="Gene3D" id="3.90.132.10">
    <property type="entry name" value="Leishmanolysin , domain 2"/>
    <property type="match status" value="1"/>
</dbReference>
<feature type="compositionally biased region" description="Gly residues" evidence="18">
    <location>
        <begin position="490"/>
        <end position="504"/>
    </location>
</feature>
<dbReference type="PRINTS" id="PR00782">
    <property type="entry name" value="LSHMANOLYSIN"/>
</dbReference>
<evidence type="ECO:0000256" key="7">
    <source>
        <dbReference type="ARBA" id="ARBA00022801"/>
    </source>
</evidence>
<organism evidence="19 20">
    <name type="scientific">Trypanosoma cruzi (strain CL Brener)</name>
    <dbReference type="NCBI Taxonomy" id="353153"/>
    <lineage>
        <taxon>Eukaryota</taxon>
        <taxon>Discoba</taxon>
        <taxon>Euglenozoa</taxon>
        <taxon>Kinetoplastea</taxon>
        <taxon>Metakinetoplastina</taxon>
        <taxon>Trypanosomatida</taxon>
        <taxon>Trypanosomatidae</taxon>
        <taxon>Trypanosoma</taxon>
        <taxon>Schizotrypanum</taxon>
    </lineage>
</organism>
<protein>
    <recommendedName>
        <fullName evidence="17">Leishmanolysin-like peptidase</fullName>
        <ecNumber evidence="17">3.4.24.-</ecNumber>
    </recommendedName>
</protein>
<evidence type="ECO:0000256" key="1">
    <source>
        <dbReference type="ARBA" id="ARBA00001249"/>
    </source>
</evidence>
<evidence type="ECO:0000256" key="6">
    <source>
        <dbReference type="ARBA" id="ARBA00022729"/>
    </source>
</evidence>
<evidence type="ECO:0000256" key="12">
    <source>
        <dbReference type="ARBA" id="ARBA00023145"/>
    </source>
</evidence>
<dbReference type="GO" id="GO:0006508">
    <property type="term" value="P:proteolysis"/>
    <property type="evidence" value="ECO:0007669"/>
    <property type="project" value="UniProtKB-KW"/>
</dbReference>
<comment type="subcellular location">
    <subcellularLocation>
        <location evidence="2">Membrane</location>
    </subcellularLocation>
</comment>
<dbReference type="PANTHER" id="PTHR10942:SF0">
    <property type="entry name" value="LEISHMANOLYSIN-LIKE PEPTIDASE"/>
    <property type="match status" value="1"/>
</dbReference>
<dbReference type="PaxDb" id="353153-Q4DVT3"/>
<keyword evidence="10 16" id="KW-0482">Metalloprotease</keyword>
<keyword evidence="14" id="KW-0325">Glycoprotein</keyword>
<comment type="catalytic activity">
    <reaction evidence="1">
        <text>Preference for hydrophobic residues at P1 and P1' and basic residues at P2' and P3'. A model nonapeptide is cleaved at -Ala-Tyr-|-Leu-Lys-Lys-.</text>
        <dbReference type="EC" id="3.4.24.36"/>
    </reaction>
</comment>
<comment type="similarity">
    <text evidence="3 17">Belongs to the peptidase M8 family.</text>
</comment>
<comment type="caution">
    <text evidence="19">The sequence shown here is derived from an EMBL/GenBank/DDBJ whole genome shotgun (WGS) entry which is preliminary data.</text>
</comment>
<evidence type="ECO:0000256" key="18">
    <source>
        <dbReference type="SAM" id="MobiDB-lite"/>
    </source>
</evidence>
<dbReference type="RefSeq" id="XP_818481.1">
    <property type="nucleotide sequence ID" value="XM_813388.1"/>
</dbReference>
<evidence type="ECO:0000256" key="9">
    <source>
        <dbReference type="ARBA" id="ARBA00022889"/>
    </source>
</evidence>
<evidence type="ECO:0000256" key="15">
    <source>
        <dbReference type="PIRSR" id="PIRSR601577-1"/>
    </source>
</evidence>
<dbReference type="GO" id="GO:0046872">
    <property type="term" value="F:metal ion binding"/>
    <property type="evidence" value="ECO:0007669"/>
    <property type="project" value="UniProtKB-KW"/>
</dbReference>
<dbReference type="PANTHER" id="PTHR10942">
    <property type="entry name" value="LEISHMANOLYSIN-LIKE PEPTIDASE"/>
    <property type="match status" value="1"/>
</dbReference>
<dbReference type="Gene3D" id="2.10.55.10">
    <property type="entry name" value="Leishmanolysin domain 3"/>
    <property type="match status" value="1"/>
</dbReference>
<keyword evidence="7 17" id="KW-0378">Hydrolase</keyword>
<evidence type="ECO:0000256" key="13">
    <source>
        <dbReference type="ARBA" id="ARBA00023157"/>
    </source>
</evidence>
<evidence type="ECO:0000256" key="17">
    <source>
        <dbReference type="RuleBase" id="RU366077"/>
    </source>
</evidence>
<evidence type="ECO:0000256" key="8">
    <source>
        <dbReference type="ARBA" id="ARBA00022833"/>
    </source>
</evidence>
<evidence type="ECO:0000313" key="19">
    <source>
        <dbReference type="EMBL" id="EAN96630.1"/>
    </source>
</evidence>
<dbReference type="GeneID" id="3550741"/>
<feature type="region of interest" description="Disordered" evidence="18">
    <location>
        <begin position="441"/>
        <end position="539"/>
    </location>
</feature>
<dbReference type="SMR" id="Q4DVT3"/>
<dbReference type="Gene3D" id="3.10.170.20">
    <property type="match status" value="1"/>
</dbReference>